<feature type="region of interest" description="Disordered" evidence="1">
    <location>
        <begin position="49"/>
        <end position="79"/>
    </location>
</feature>
<feature type="compositionally biased region" description="Basic and acidic residues" evidence="1">
    <location>
        <begin position="56"/>
        <end position="79"/>
    </location>
</feature>
<feature type="transmembrane region" description="Helical" evidence="2">
    <location>
        <begin position="6"/>
        <end position="26"/>
    </location>
</feature>
<sequence length="79" mass="9232">MDIMYLLIPIALLFIGLAMYFFFWSVKNGQYDDLDSPAHRILFDEDKDMIPPAPYRSEHEEQAQAEVSDAKHDDSRQQP</sequence>
<evidence type="ECO:0000256" key="2">
    <source>
        <dbReference type="SAM" id="Phobius"/>
    </source>
</evidence>
<gene>
    <name evidence="3" type="primary">ccoS</name>
    <name evidence="3" type="ORF">C4K68_12495</name>
</gene>
<dbReference type="Pfam" id="PF03597">
    <property type="entry name" value="FixS"/>
    <property type="match status" value="1"/>
</dbReference>
<dbReference type="PANTHER" id="PTHR41532">
    <property type="entry name" value="FIXS PROTEIN"/>
    <property type="match status" value="1"/>
</dbReference>
<name>A0A2S5KR66_9PROT</name>
<organism evidence="3 4">
    <name type="scientific">Proteobacteria bacterium 228</name>
    <dbReference type="NCBI Taxonomy" id="2083153"/>
    <lineage>
        <taxon>Bacteria</taxon>
        <taxon>Pseudomonadati</taxon>
        <taxon>Pseudomonadota</taxon>
    </lineage>
</organism>
<evidence type="ECO:0000313" key="4">
    <source>
        <dbReference type="Proteomes" id="UP000238196"/>
    </source>
</evidence>
<dbReference type="AlphaFoldDB" id="A0A2S5KR66"/>
<keyword evidence="2" id="KW-1133">Transmembrane helix</keyword>
<accession>A0A2S5KR66</accession>
<dbReference type="PANTHER" id="PTHR41532:SF1">
    <property type="entry name" value="FIXS PROTEIN"/>
    <property type="match status" value="1"/>
</dbReference>
<reference evidence="3 4" key="1">
    <citation type="submission" date="2018-02" db="EMBL/GenBank/DDBJ databases">
        <title>novel marine gammaproteobacteria from coastal saline agro ecosystem.</title>
        <authorList>
            <person name="Krishnan R."/>
            <person name="Ramesh Kumar N."/>
        </authorList>
    </citation>
    <scope>NUCLEOTIDE SEQUENCE [LARGE SCALE GENOMIC DNA]</scope>
    <source>
        <strain evidence="3 4">228</strain>
    </source>
</reference>
<dbReference type="Proteomes" id="UP000238196">
    <property type="component" value="Unassembled WGS sequence"/>
</dbReference>
<keyword evidence="2" id="KW-0812">Transmembrane</keyword>
<dbReference type="InterPro" id="IPR004714">
    <property type="entry name" value="Cyt_oxidase_maturation_cbb3"/>
</dbReference>
<evidence type="ECO:0000313" key="3">
    <source>
        <dbReference type="EMBL" id="PPC77220.1"/>
    </source>
</evidence>
<proteinExistence type="predicted"/>
<dbReference type="NCBIfam" id="TIGR00847">
    <property type="entry name" value="ccoS"/>
    <property type="match status" value="1"/>
</dbReference>
<evidence type="ECO:0000256" key="1">
    <source>
        <dbReference type="SAM" id="MobiDB-lite"/>
    </source>
</evidence>
<keyword evidence="2" id="KW-0472">Membrane</keyword>
<dbReference type="OrthoDB" id="5298267at2"/>
<protein>
    <submittedName>
        <fullName evidence="3">Cbb3-type cytochrome oxidase assembly protein CcoS</fullName>
    </submittedName>
</protein>
<dbReference type="EMBL" id="PRLP01000035">
    <property type="protein sequence ID" value="PPC77220.1"/>
    <property type="molecule type" value="Genomic_DNA"/>
</dbReference>
<comment type="caution">
    <text evidence="3">The sequence shown here is derived from an EMBL/GenBank/DDBJ whole genome shotgun (WGS) entry which is preliminary data.</text>
</comment>